<keyword evidence="3" id="KW-1185">Reference proteome</keyword>
<evidence type="ECO:0000256" key="1">
    <source>
        <dbReference type="SAM" id="SignalP"/>
    </source>
</evidence>
<gene>
    <name evidence="2" type="ORF">QNI14_05220</name>
</gene>
<feature type="signal peptide" evidence="1">
    <location>
        <begin position="1"/>
        <end position="23"/>
    </location>
</feature>
<accession>A0ABT6ZCG4</accession>
<comment type="caution">
    <text evidence="2">The sequence shown here is derived from an EMBL/GenBank/DDBJ whole genome shotgun (WGS) entry which is preliminary data.</text>
</comment>
<protein>
    <recommendedName>
        <fullName evidence="4">Lipoprotein</fullName>
    </recommendedName>
</protein>
<sequence length="233" mass="23457">MRPRLTAALGGTLLLIAALTGCATPAAPGDAPSSVPDGGAPPLSDWEVDAAWLNGGSMIALVTYGSSSCVPTLVDAKADAGVLVVELADANANGCTDDLVPRPLAVPVPSGIDASAEVEVQVSMGEAYADVDLDPYTAGPVEEFTPSAGWLDDDAVAILTWGSSSCVPVIEDVSVPSAASVVVRFAKPDLEQVCTMDMAPQLTVAMLPEGADVDDTATLTLGGLVDAEPLPIG</sequence>
<name>A0ABT6ZCG4_9MICO</name>
<organism evidence="2 3">
    <name type="scientific">Microbacterium dauci</name>
    <dbReference type="NCBI Taxonomy" id="3048008"/>
    <lineage>
        <taxon>Bacteria</taxon>
        <taxon>Bacillati</taxon>
        <taxon>Actinomycetota</taxon>
        <taxon>Actinomycetes</taxon>
        <taxon>Micrococcales</taxon>
        <taxon>Microbacteriaceae</taxon>
        <taxon>Microbacterium</taxon>
    </lineage>
</organism>
<reference evidence="2 3" key="1">
    <citation type="submission" date="2023-05" db="EMBL/GenBank/DDBJ databases">
        <title>Microbacterium dauci sp.nov., Isolated from Carrot Rhizosphere Soil.</title>
        <authorList>
            <person name="Xiao Z."/>
            <person name="Zheng J."/>
        </authorList>
    </citation>
    <scope>NUCLEOTIDE SEQUENCE [LARGE SCALE GENOMIC DNA]</scope>
    <source>
        <strain evidence="2 3">LX3-4</strain>
    </source>
</reference>
<evidence type="ECO:0000313" key="2">
    <source>
        <dbReference type="EMBL" id="MDJ1113847.1"/>
    </source>
</evidence>
<dbReference type="Proteomes" id="UP001321481">
    <property type="component" value="Unassembled WGS sequence"/>
</dbReference>
<evidence type="ECO:0000313" key="3">
    <source>
        <dbReference type="Proteomes" id="UP001321481"/>
    </source>
</evidence>
<proteinExistence type="predicted"/>
<dbReference type="EMBL" id="JASJND010000004">
    <property type="protein sequence ID" value="MDJ1113847.1"/>
    <property type="molecule type" value="Genomic_DNA"/>
</dbReference>
<dbReference type="RefSeq" id="WP_283715344.1">
    <property type="nucleotide sequence ID" value="NZ_JASJND010000004.1"/>
</dbReference>
<dbReference type="PROSITE" id="PS51257">
    <property type="entry name" value="PROKAR_LIPOPROTEIN"/>
    <property type="match status" value="1"/>
</dbReference>
<evidence type="ECO:0008006" key="4">
    <source>
        <dbReference type="Google" id="ProtNLM"/>
    </source>
</evidence>
<keyword evidence="1" id="KW-0732">Signal</keyword>
<feature type="chain" id="PRO_5045133254" description="Lipoprotein" evidence="1">
    <location>
        <begin position="24"/>
        <end position="233"/>
    </location>
</feature>